<sequence length="137" mass="14963">MFAAIFGKKKSPDTPPEEADPIPSHNVPQPASGGDEFIFVEKKDPAEPQPPPSGSMYPTIPPGPFHPGHHGHGGLPRQDTLPPPYLQGVPFKLSPELSSGDSYETIQMELDGILAMMTRQLHFNTEYDFTLERSLTG</sequence>
<evidence type="ECO:0000313" key="4">
    <source>
        <dbReference type="Proteomes" id="UP000594454"/>
    </source>
</evidence>
<dbReference type="Proteomes" id="UP000594454">
    <property type="component" value="Chromosome 5"/>
</dbReference>
<evidence type="ECO:0000256" key="1">
    <source>
        <dbReference type="SAM" id="MobiDB-lite"/>
    </source>
</evidence>
<dbReference type="OMA" id="YGPMPYP"/>
<dbReference type="InParanoid" id="A0A7R8YZ95"/>
<evidence type="ECO:0000259" key="2">
    <source>
        <dbReference type="PROSITE" id="PS51497"/>
    </source>
</evidence>
<dbReference type="AlphaFoldDB" id="A0A7R8YZ95"/>
<keyword evidence="4" id="KW-1185">Reference proteome</keyword>
<reference evidence="3 4" key="1">
    <citation type="submission" date="2020-11" db="EMBL/GenBank/DDBJ databases">
        <authorList>
            <person name="Wallbank WR R."/>
            <person name="Pardo Diaz C."/>
            <person name="Kozak K."/>
            <person name="Martin S."/>
            <person name="Jiggins C."/>
            <person name="Moest M."/>
            <person name="Warren A I."/>
            <person name="Generalovic N T."/>
            <person name="Byers J.R.P. K."/>
            <person name="Montejo-Kovacevich G."/>
            <person name="Yen C E."/>
        </authorList>
    </citation>
    <scope>NUCLEOTIDE SEQUENCE [LARGE SCALE GENOMIC DNA]</scope>
</reference>
<proteinExistence type="predicted"/>
<name>A0A7R8YZ95_HERIL</name>
<evidence type="ECO:0000313" key="3">
    <source>
        <dbReference type="EMBL" id="CAD7091314.1"/>
    </source>
</evidence>
<feature type="region of interest" description="Disordered" evidence="1">
    <location>
        <begin position="1"/>
        <end position="87"/>
    </location>
</feature>
<dbReference type="OrthoDB" id="5959275at2759"/>
<protein>
    <recommendedName>
        <fullName evidence="2">UMA domain-containing protein</fullName>
    </recommendedName>
</protein>
<feature type="domain" description="UMA" evidence="2">
    <location>
        <begin position="86"/>
        <end position="136"/>
    </location>
</feature>
<accession>A0A7R8YZ95</accession>
<dbReference type="PROSITE" id="PS51497">
    <property type="entry name" value="UMA"/>
    <property type="match status" value="1"/>
</dbReference>
<gene>
    <name evidence="3" type="ORF">HERILL_LOCUS13736</name>
</gene>
<dbReference type="InterPro" id="IPR023340">
    <property type="entry name" value="UMA"/>
</dbReference>
<dbReference type="EMBL" id="LR899013">
    <property type="protein sequence ID" value="CAD7091314.1"/>
    <property type="molecule type" value="Genomic_DNA"/>
</dbReference>
<organism evidence="3 4">
    <name type="scientific">Hermetia illucens</name>
    <name type="common">Black soldier fly</name>
    <dbReference type="NCBI Taxonomy" id="343691"/>
    <lineage>
        <taxon>Eukaryota</taxon>
        <taxon>Metazoa</taxon>
        <taxon>Ecdysozoa</taxon>
        <taxon>Arthropoda</taxon>
        <taxon>Hexapoda</taxon>
        <taxon>Insecta</taxon>
        <taxon>Pterygota</taxon>
        <taxon>Neoptera</taxon>
        <taxon>Endopterygota</taxon>
        <taxon>Diptera</taxon>
        <taxon>Brachycera</taxon>
        <taxon>Stratiomyomorpha</taxon>
        <taxon>Stratiomyidae</taxon>
        <taxon>Hermetiinae</taxon>
        <taxon>Hermetia</taxon>
    </lineage>
</organism>
<feature type="compositionally biased region" description="Pro residues" evidence="1">
    <location>
        <begin position="47"/>
        <end position="65"/>
    </location>
</feature>